<evidence type="ECO:0000256" key="3">
    <source>
        <dbReference type="ARBA" id="ARBA00012438"/>
    </source>
</evidence>
<keyword evidence="4" id="KW-1003">Cell membrane</keyword>
<evidence type="ECO:0000256" key="8">
    <source>
        <dbReference type="ARBA" id="ARBA00022741"/>
    </source>
</evidence>
<keyword evidence="12" id="KW-0902">Two-component regulatory system</keyword>
<keyword evidence="8" id="KW-0547">Nucleotide-binding</keyword>
<feature type="domain" description="PAS" evidence="16">
    <location>
        <begin position="180"/>
        <end position="225"/>
    </location>
</feature>
<dbReference type="InterPro" id="IPR029151">
    <property type="entry name" value="Sensor-like_sf"/>
</dbReference>
<dbReference type="CDD" id="cd00130">
    <property type="entry name" value="PAS"/>
    <property type="match status" value="1"/>
</dbReference>
<dbReference type="SUPFAM" id="SSF55890">
    <property type="entry name" value="Sporulation response regulatory protein Spo0B"/>
    <property type="match status" value="1"/>
</dbReference>
<dbReference type="InterPro" id="IPR013767">
    <property type="entry name" value="PAS_fold"/>
</dbReference>
<comment type="catalytic activity">
    <reaction evidence="1">
        <text>ATP + protein L-histidine = ADP + protein N-phospho-L-histidine.</text>
        <dbReference type="EC" id="2.7.13.3"/>
    </reaction>
</comment>
<dbReference type="Pfam" id="PF14689">
    <property type="entry name" value="SPOB_a"/>
    <property type="match status" value="1"/>
</dbReference>
<comment type="subcellular location">
    <subcellularLocation>
        <location evidence="2">Cell membrane</location>
        <topology evidence="2">Multi-pass membrane protein</topology>
    </subcellularLocation>
</comment>
<evidence type="ECO:0000256" key="10">
    <source>
        <dbReference type="ARBA" id="ARBA00022840"/>
    </source>
</evidence>
<dbReference type="InterPro" id="IPR039506">
    <property type="entry name" value="SPOB_a"/>
</dbReference>
<feature type="transmembrane region" description="Helical" evidence="14">
    <location>
        <begin position="139"/>
        <end position="161"/>
    </location>
</feature>
<dbReference type="PANTHER" id="PTHR43065:SF10">
    <property type="entry name" value="PEROXIDE STRESS-ACTIVATED HISTIDINE KINASE MAK3"/>
    <property type="match status" value="1"/>
</dbReference>
<dbReference type="Pfam" id="PF00989">
    <property type="entry name" value="PAS"/>
    <property type="match status" value="1"/>
</dbReference>
<dbReference type="PROSITE" id="PS50112">
    <property type="entry name" value="PAS"/>
    <property type="match status" value="1"/>
</dbReference>
<comment type="caution">
    <text evidence="17">The sequence shown here is derived from an EMBL/GenBank/DDBJ whole genome shotgun (WGS) entry which is preliminary data.</text>
</comment>
<evidence type="ECO:0000313" key="18">
    <source>
        <dbReference type="Proteomes" id="UP001527882"/>
    </source>
</evidence>
<gene>
    <name evidence="17" type="ORF">O9H85_21855</name>
</gene>
<keyword evidence="6" id="KW-0808">Transferase</keyword>
<evidence type="ECO:0000256" key="1">
    <source>
        <dbReference type="ARBA" id="ARBA00000085"/>
    </source>
</evidence>
<dbReference type="Gene3D" id="1.10.287.130">
    <property type="match status" value="1"/>
</dbReference>
<evidence type="ECO:0000259" key="15">
    <source>
        <dbReference type="PROSITE" id="PS50109"/>
    </source>
</evidence>
<evidence type="ECO:0000256" key="14">
    <source>
        <dbReference type="SAM" id="Phobius"/>
    </source>
</evidence>
<keyword evidence="11 14" id="KW-1133">Transmembrane helix</keyword>
<dbReference type="SUPFAM" id="SSF55874">
    <property type="entry name" value="ATPase domain of HSP90 chaperone/DNA topoisomerase II/histidine kinase"/>
    <property type="match status" value="1"/>
</dbReference>
<dbReference type="InterPro" id="IPR016120">
    <property type="entry name" value="Sig_transdc_His_kin_SpoOB"/>
</dbReference>
<feature type="domain" description="Histidine kinase" evidence="15">
    <location>
        <begin position="303"/>
        <end position="493"/>
    </location>
</feature>
<keyword evidence="7 14" id="KW-0812">Transmembrane</keyword>
<dbReference type="Pfam" id="PF17203">
    <property type="entry name" value="sCache_3_2"/>
    <property type="match status" value="1"/>
</dbReference>
<evidence type="ECO:0000259" key="16">
    <source>
        <dbReference type="PROSITE" id="PS50112"/>
    </source>
</evidence>
<evidence type="ECO:0000256" key="7">
    <source>
        <dbReference type="ARBA" id="ARBA00022692"/>
    </source>
</evidence>
<dbReference type="NCBIfam" id="TIGR00229">
    <property type="entry name" value="sensory_box"/>
    <property type="match status" value="1"/>
</dbReference>
<evidence type="ECO:0000256" key="13">
    <source>
        <dbReference type="ARBA" id="ARBA00023136"/>
    </source>
</evidence>
<evidence type="ECO:0000256" key="2">
    <source>
        <dbReference type="ARBA" id="ARBA00004651"/>
    </source>
</evidence>
<dbReference type="PANTHER" id="PTHR43065">
    <property type="entry name" value="SENSOR HISTIDINE KINASE"/>
    <property type="match status" value="1"/>
</dbReference>
<dbReference type="SUPFAM" id="SSF55785">
    <property type="entry name" value="PYP-like sensor domain (PAS domain)"/>
    <property type="match status" value="1"/>
</dbReference>
<evidence type="ECO:0000256" key="9">
    <source>
        <dbReference type="ARBA" id="ARBA00022777"/>
    </source>
</evidence>
<evidence type="ECO:0000256" key="5">
    <source>
        <dbReference type="ARBA" id="ARBA00022553"/>
    </source>
</evidence>
<dbReference type="InterPro" id="IPR004358">
    <property type="entry name" value="Sig_transdc_His_kin-like_C"/>
</dbReference>
<dbReference type="EC" id="2.7.13.3" evidence="3"/>
<dbReference type="SUPFAM" id="SSF103190">
    <property type="entry name" value="Sensory domain-like"/>
    <property type="match status" value="1"/>
</dbReference>
<keyword evidence="5" id="KW-0597">Phosphoprotein</keyword>
<name>A0ABT4QE17_9BACL</name>
<organism evidence="17 18">
    <name type="scientific">Paenibacillus gyeongsangnamensis</name>
    <dbReference type="NCBI Taxonomy" id="3388067"/>
    <lineage>
        <taxon>Bacteria</taxon>
        <taxon>Bacillati</taxon>
        <taxon>Bacillota</taxon>
        <taxon>Bacilli</taxon>
        <taxon>Bacillales</taxon>
        <taxon>Paenibacillaceae</taxon>
        <taxon>Paenibacillus</taxon>
    </lineage>
</organism>
<dbReference type="Pfam" id="PF02518">
    <property type="entry name" value="HATPase_c"/>
    <property type="match status" value="1"/>
</dbReference>
<evidence type="ECO:0000256" key="4">
    <source>
        <dbReference type="ARBA" id="ARBA00022475"/>
    </source>
</evidence>
<keyword evidence="9 17" id="KW-0418">Kinase</keyword>
<evidence type="ECO:0000256" key="6">
    <source>
        <dbReference type="ARBA" id="ARBA00022679"/>
    </source>
</evidence>
<dbReference type="InterPro" id="IPR003594">
    <property type="entry name" value="HATPase_dom"/>
</dbReference>
<keyword evidence="18" id="KW-1185">Reference proteome</keyword>
<dbReference type="SMART" id="SM00091">
    <property type="entry name" value="PAS"/>
    <property type="match status" value="1"/>
</dbReference>
<reference evidence="17 18" key="1">
    <citation type="submission" date="2022-12" db="EMBL/GenBank/DDBJ databases">
        <title>Draft genome sequence of Paenibacillus sp. dW9.</title>
        <authorList>
            <person name="Choi E.-W."/>
            <person name="Kim D.-U."/>
        </authorList>
    </citation>
    <scope>NUCLEOTIDE SEQUENCE [LARGE SCALE GENOMIC DNA]</scope>
    <source>
        <strain evidence="18">dW9</strain>
    </source>
</reference>
<keyword evidence="10" id="KW-0067">ATP-binding</keyword>
<dbReference type="EMBL" id="JAQAGZ010000015">
    <property type="protein sequence ID" value="MCZ8515016.1"/>
    <property type="molecule type" value="Genomic_DNA"/>
</dbReference>
<dbReference type="SMART" id="SM00387">
    <property type="entry name" value="HATPase_c"/>
    <property type="match status" value="1"/>
</dbReference>
<dbReference type="RefSeq" id="WP_269883546.1">
    <property type="nucleotide sequence ID" value="NZ_JAQAGZ010000015.1"/>
</dbReference>
<dbReference type="Proteomes" id="UP001527882">
    <property type="component" value="Unassembled WGS sequence"/>
</dbReference>
<dbReference type="Gene3D" id="3.30.565.10">
    <property type="entry name" value="Histidine kinase-like ATPase, C-terminal domain"/>
    <property type="match status" value="1"/>
</dbReference>
<sequence length="493" mass="53696">MIDQKFEDTGDKALALANAVAGMPEIIQAMGEPDPSSVIQPLAERLRVKSKAEFIVVTNMSLIRFSHPNPSNIGKPLDGEDAQNDQKVLNGEEIRSIAIGSLGHTVRGKTPIYGADHRQIGLVSVGFLVQNIWNQMYTLLLKIVLIGAAALIFGLGGAYLLSGHIKKQIFNMEPHEIAFKTQEQAAILDSIHEGIIAVNSEGKITTCNREAKKIMGIEGVEVNGREINSILPTSRLLDVLKEGVIHKDIPMLIGDTLIITNRVPVYAMEQIIGAVATFRDKLQLDQIDQRLADIGQYADSLRSQRHEFMNRLHLISGLIEMKEYEMVRELIEEVNEEQRNLLNFFLTRIHDSAIVGVLIGKLHRAKELGIALVIDADSSLPDPCPHREIIVTILGNAIENSLEAISGTNMTTPSAITVGFHDESDRLHISVHDTGPGIDPSLGAAIFEDGVTTKGAGRGFGLALLTRLVTNIGGDLSMECSPSGTMLKTSLPK</sequence>
<evidence type="ECO:0000256" key="11">
    <source>
        <dbReference type="ARBA" id="ARBA00022989"/>
    </source>
</evidence>
<accession>A0ABT4QE17</accession>
<dbReference type="PRINTS" id="PR00344">
    <property type="entry name" value="BCTRLSENSOR"/>
</dbReference>
<protein>
    <recommendedName>
        <fullName evidence="3">histidine kinase</fullName>
        <ecNumber evidence="3">2.7.13.3</ecNumber>
    </recommendedName>
</protein>
<dbReference type="Gene3D" id="3.30.450.20">
    <property type="entry name" value="PAS domain"/>
    <property type="match status" value="2"/>
</dbReference>
<dbReference type="InterPro" id="IPR036890">
    <property type="entry name" value="HATPase_C_sf"/>
</dbReference>
<dbReference type="InterPro" id="IPR035965">
    <property type="entry name" value="PAS-like_dom_sf"/>
</dbReference>
<keyword evidence="13 14" id="KW-0472">Membrane</keyword>
<dbReference type="InterPro" id="IPR033463">
    <property type="entry name" value="sCache_3"/>
</dbReference>
<dbReference type="InterPro" id="IPR000014">
    <property type="entry name" value="PAS"/>
</dbReference>
<dbReference type="GO" id="GO:0016301">
    <property type="term" value="F:kinase activity"/>
    <property type="evidence" value="ECO:0007669"/>
    <property type="project" value="UniProtKB-KW"/>
</dbReference>
<dbReference type="InterPro" id="IPR005467">
    <property type="entry name" value="His_kinase_dom"/>
</dbReference>
<evidence type="ECO:0000313" key="17">
    <source>
        <dbReference type="EMBL" id="MCZ8515016.1"/>
    </source>
</evidence>
<dbReference type="PROSITE" id="PS50109">
    <property type="entry name" value="HIS_KIN"/>
    <property type="match status" value="1"/>
</dbReference>
<proteinExistence type="predicted"/>
<evidence type="ECO:0000256" key="12">
    <source>
        <dbReference type="ARBA" id="ARBA00023012"/>
    </source>
</evidence>